<keyword evidence="6 7" id="KW-0472">Membrane</keyword>
<dbReference type="Proteomes" id="UP000318864">
    <property type="component" value="Unassembled WGS sequence"/>
</dbReference>
<feature type="domain" description="Major facilitator superfamily (MFS) profile" evidence="8">
    <location>
        <begin position="1"/>
        <end position="403"/>
    </location>
</feature>
<feature type="transmembrane region" description="Helical" evidence="7">
    <location>
        <begin position="350"/>
        <end position="372"/>
    </location>
</feature>
<dbReference type="Pfam" id="PF07690">
    <property type="entry name" value="MFS_1"/>
    <property type="match status" value="2"/>
</dbReference>
<name>A0A4S3TGG9_9EURY</name>
<dbReference type="GO" id="GO:0022857">
    <property type="term" value="F:transmembrane transporter activity"/>
    <property type="evidence" value="ECO:0007669"/>
    <property type="project" value="InterPro"/>
</dbReference>
<dbReference type="InterPro" id="IPR011701">
    <property type="entry name" value="MFS"/>
</dbReference>
<evidence type="ECO:0000256" key="3">
    <source>
        <dbReference type="ARBA" id="ARBA00022475"/>
    </source>
</evidence>
<dbReference type="SUPFAM" id="SSF103473">
    <property type="entry name" value="MFS general substrate transporter"/>
    <property type="match status" value="1"/>
</dbReference>
<dbReference type="RefSeq" id="WP_141466618.1">
    <property type="nucleotide sequence ID" value="NZ_RBZW01000076.1"/>
</dbReference>
<keyword evidence="2" id="KW-0813">Transport</keyword>
<reference evidence="9 10" key="1">
    <citation type="submission" date="2018-10" db="EMBL/GenBank/DDBJ databases">
        <title>Natronolimnobius sp. XQ-INN 246 isolated from Inner Mongolia Autonomous Region of China.</title>
        <authorList>
            <person name="Xue Q."/>
        </authorList>
    </citation>
    <scope>NUCLEOTIDE SEQUENCE [LARGE SCALE GENOMIC DNA]</scope>
    <source>
        <strain evidence="9 10">XQ-INN 246</strain>
    </source>
</reference>
<feature type="transmembrane region" description="Helical" evidence="7">
    <location>
        <begin position="234"/>
        <end position="252"/>
    </location>
</feature>
<sequence length="417" mass="43748">MLPPLIPVLSVALEYPLWQLGLLISVYALGMGIVQAPLGVFSDRIDRQYLLPTGLAVTGAAYVLFAFAPTLGAPLATLEVLGANFEGGFLVMCLAMAVVGVGLAVVHPTGYPMITDNVSDTSKGKVLGVFGASSKLGDAAAPAAIAALMLLLPWHQIIFLFGVAGVLYGVGLYAILQGDEYETVPAGQRIESGEDDDTADETQPSDRRTYLYPIVMVYLFFVSSNLSTRGLNTFLPAFLVAVYAYSGEVMGVSVGAESVANLYFAGLLVAGAVMQLILGGLTDTYDSRSILLGCMALATVGMVALAVFDLHPLLLLVVIVVLGTGLYSVNPARDALVSDLSPPDYEGRTFGYIFTAVTLTGAPLPTVIGYLLEVVGMRTGFLLLAVGPVLATACILLLYSNRVYLESADRPAPGTSD</sequence>
<evidence type="ECO:0000256" key="7">
    <source>
        <dbReference type="SAM" id="Phobius"/>
    </source>
</evidence>
<evidence type="ECO:0000256" key="6">
    <source>
        <dbReference type="ARBA" id="ARBA00023136"/>
    </source>
</evidence>
<dbReference type="InterPro" id="IPR036259">
    <property type="entry name" value="MFS_trans_sf"/>
</dbReference>
<comment type="subcellular location">
    <subcellularLocation>
        <location evidence="1">Cell membrane</location>
        <topology evidence="1">Multi-pass membrane protein</topology>
    </subcellularLocation>
</comment>
<feature type="transmembrane region" description="Helical" evidence="7">
    <location>
        <begin position="157"/>
        <end position="176"/>
    </location>
</feature>
<evidence type="ECO:0000256" key="4">
    <source>
        <dbReference type="ARBA" id="ARBA00022692"/>
    </source>
</evidence>
<dbReference type="GO" id="GO:0005886">
    <property type="term" value="C:plasma membrane"/>
    <property type="evidence" value="ECO:0007669"/>
    <property type="project" value="UniProtKB-SubCell"/>
</dbReference>
<dbReference type="InterPro" id="IPR050171">
    <property type="entry name" value="MFS_Transporters"/>
</dbReference>
<keyword evidence="5 7" id="KW-1133">Transmembrane helix</keyword>
<feature type="transmembrane region" description="Helical" evidence="7">
    <location>
        <begin position="379"/>
        <end position="399"/>
    </location>
</feature>
<proteinExistence type="predicted"/>
<feature type="transmembrane region" description="Helical" evidence="7">
    <location>
        <begin position="88"/>
        <end position="106"/>
    </location>
</feature>
<accession>A0A4S3TGG9</accession>
<dbReference type="OrthoDB" id="117970at2157"/>
<evidence type="ECO:0000256" key="1">
    <source>
        <dbReference type="ARBA" id="ARBA00004651"/>
    </source>
</evidence>
<evidence type="ECO:0000313" key="9">
    <source>
        <dbReference type="EMBL" id="THE62981.1"/>
    </source>
</evidence>
<dbReference type="EMBL" id="RBZW01000076">
    <property type="protein sequence ID" value="THE62981.1"/>
    <property type="molecule type" value="Genomic_DNA"/>
</dbReference>
<dbReference type="Gene3D" id="1.20.1250.20">
    <property type="entry name" value="MFS general substrate transporter like domains"/>
    <property type="match status" value="2"/>
</dbReference>
<feature type="transmembrane region" description="Helical" evidence="7">
    <location>
        <begin position="210"/>
        <end position="228"/>
    </location>
</feature>
<dbReference type="PANTHER" id="PTHR23517">
    <property type="entry name" value="RESISTANCE PROTEIN MDTM, PUTATIVE-RELATED-RELATED"/>
    <property type="match status" value="1"/>
</dbReference>
<evidence type="ECO:0000313" key="10">
    <source>
        <dbReference type="Proteomes" id="UP000318864"/>
    </source>
</evidence>
<feature type="transmembrane region" description="Helical" evidence="7">
    <location>
        <begin position="290"/>
        <end position="308"/>
    </location>
</feature>
<dbReference type="PANTHER" id="PTHR23517:SF3">
    <property type="entry name" value="INTEGRAL MEMBRANE TRANSPORT PROTEIN"/>
    <property type="match status" value="1"/>
</dbReference>
<comment type="caution">
    <text evidence="9">The sequence shown here is derived from an EMBL/GenBank/DDBJ whole genome shotgun (WGS) entry which is preliminary data.</text>
</comment>
<gene>
    <name evidence="9" type="ORF">D8Y22_21285</name>
</gene>
<feature type="transmembrane region" description="Helical" evidence="7">
    <location>
        <begin position="20"/>
        <end position="42"/>
    </location>
</feature>
<protein>
    <submittedName>
        <fullName evidence="9">MFS transporter</fullName>
    </submittedName>
</protein>
<keyword evidence="4 7" id="KW-0812">Transmembrane</keyword>
<organism evidence="9 10">
    <name type="scientific">Salinadaptatus halalkaliphilus</name>
    <dbReference type="NCBI Taxonomy" id="2419781"/>
    <lineage>
        <taxon>Archaea</taxon>
        <taxon>Methanobacteriati</taxon>
        <taxon>Methanobacteriota</taxon>
        <taxon>Stenosarchaea group</taxon>
        <taxon>Halobacteria</taxon>
        <taxon>Halobacteriales</taxon>
        <taxon>Natrialbaceae</taxon>
        <taxon>Salinadaptatus</taxon>
    </lineage>
</organism>
<keyword evidence="10" id="KW-1185">Reference proteome</keyword>
<evidence type="ECO:0000256" key="5">
    <source>
        <dbReference type="ARBA" id="ARBA00022989"/>
    </source>
</evidence>
<evidence type="ECO:0000259" key="8">
    <source>
        <dbReference type="PROSITE" id="PS50850"/>
    </source>
</evidence>
<feature type="transmembrane region" description="Helical" evidence="7">
    <location>
        <begin position="259"/>
        <end position="278"/>
    </location>
</feature>
<feature type="transmembrane region" description="Helical" evidence="7">
    <location>
        <begin position="313"/>
        <end position="330"/>
    </location>
</feature>
<dbReference type="InterPro" id="IPR020846">
    <property type="entry name" value="MFS_dom"/>
</dbReference>
<feature type="transmembrane region" description="Helical" evidence="7">
    <location>
        <begin position="49"/>
        <end position="68"/>
    </location>
</feature>
<evidence type="ECO:0000256" key="2">
    <source>
        <dbReference type="ARBA" id="ARBA00022448"/>
    </source>
</evidence>
<keyword evidence="3" id="KW-1003">Cell membrane</keyword>
<dbReference type="AlphaFoldDB" id="A0A4S3TGG9"/>
<dbReference type="PROSITE" id="PS50850">
    <property type="entry name" value="MFS"/>
    <property type="match status" value="1"/>
</dbReference>